<gene>
    <name evidence="1" type="ORF">MRB53_030888</name>
</gene>
<keyword evidence="2" id="KW-1185">Reference proteome</keyword>
<dbReference type="Proteomes" id="UP001234297">
    <property type="component" value="Chromosome 10"/>
</dbReference>
<evidence type="ECO:0000313" key="2">
    <source>
        <dbReference type="Proteomes" id="UP001234297"/>
    </source>
</evidence>
<organism evidence="1 2">
    <name type="scientific">Persea americana</name>
    <name type="common">Avocado</name>
    <dbReference type="NCBI Taxonomy" id="3435"/>
    <lineage>
        <taxon>Eukaryota</taxon>
        <taxon>Viridiplantae</taxon>
        <taxon>Streptophyta</taxon>
        <taxon>Embryophyta</taxon>
        <taxon>Tracheophyta</taxon>
        <taxon>Spermatophyta</taxon>
        <taxon>Magnoliopsida</taxon>
        <taxon>Magnoliidae</taxon>
        <taxon>Laurales</taxon>
        <taxon>Lauraceae</taxon>
        <taxon>Persea</taxon>
    </lineage>
</organism>
<reference evidence="1 2" key="1">
    <citation type="journal article" date="2022" name="Hortic Res">
        <title>A haplotype resolved chromosomal level avocado genome allows analysis of novel avocado genes.</title>
        <authorList>
            <person name="Nath O."/>
            <person name="Fletcher S.J."/>
            <person name="Hayward A."/>
            <person name="Shaw L.M."/>
            <person name="Masouleh A.K."/>
            <person name="Furtado A."/>
            <person name="Henry R.J."/>
            <person name="Mitter N."/>
        </authorList>
    </citation>
    <scope>NUCLEOTIDE SEQUENCE [LARGE SCALE GENOMIC DNA]</scope>
    <source>
        <strain evidence="2">cv. Hass</strain>
    </source>
</reference>
<comment type="caution">
    <text evidence="1">The sequence shown here is derived from an EMBL/GenBank/DDBJ whole genome shotgun (WGS) entry which is preliminary data.</text>
</comment>
<name>A0ACC2KMI7_PERAE</name>
<evidence type="ECO:0000313" key="1">
    <source>
        <dbReference type="EMBL" id="KAJ8622359.1"/>
    </source>
</evidence>
<accession>A0ACC2KMI7</accession>
<proteinExistence type="predicted"/>
<sequence>MFHILSSSETQRIIPCDYVPPFIPCLHYKNGSFLISKPFTRTILSKFCTPAPATKMDDQTDDQMDDQIENITGGDGRETERLGDLLVQFYLTDFKWRVIRCNGFEGVGRWRIAEEAAKIAMERGLFDLLIWVKLSRKEWSPRNLQMRIAKHLEIEFPSRDDDTDSDQEGLEEIADAIHAKLRDKSFLLVVGEVSKAIDLGWVGIPSVRRMRRSATTKTLGSKILLIGSAEDVMPFDQDFHWEREYLLFYKNYSDAPFDNIKSNVLLDETADVAHSSRSKFTQEVVLDFLRYLFFFDGDLDYGEEKWLAMYWMAQGFINTSAVITGEGAGEEMGLSTLEEEVEILVERMIEPLLRELCDRSLIDDRHKVLPHIKKLMRDAGRSVDVHKFWVDENSLPRSFRREYASEQWTFVATTISTESNGSGTSLPPSPEWSNLSTLLIRCGPQVLQLDIPPYFFEYMSCLRVLHLRSTPIACLPSSISSLCGLRLLRLHGCKKLTAIPSSLKALEKLEFLDFSKCESLEIIQDEVFERMSSLRVLDLSSSKIKSLPSSVSNLCGLQHLLLVHCESIAEIQEKSFNHAMRRFEVLNLSGASSLTSLPSSLSNLVGLKKLILNSCHSLKTIGLGAGAHSLSNLSKLEVLDLGCCLALEDIEYVSFGDLVPNIKKIDLRRMTTPKRLSFQGCRKLEYLDLSFIECLEVLNLSGTTQLKKFYFDTSLEEHPLRHLDLLLPIEYDGVRDVVPFEGLNWDDNDVGARIWLLRNEDIFKCLPLGIFRSKCFSRFHILISSSTEERPSMPMPMGDFPNILFQRNQFVYKDIYRQIQTYILPNFRSTYDQHLEIFKSDVASMSLERLLPEAKLLTLYDNSSNKHLLAGYEKISKLKECRIGSCKSMETIFDSRDGDIILECLEVMWVSDLSQLTTACKDMYGHQVNLAFLKHMHLEHCPNLVTVFASCHIESLETLEIKFCSRLEVVFERTEVSLQRLRSLCLLQLPKLKSICTVNIPKLQKMRVRGCRMLRKLPLGARIIDDHVPYDASDVIEIEGETSWWKNLQWANEDHAIDERPIRFQPARSHVLVKQRK</sequence>
<protein>
    <submittedName>
        <fullName evidence="1">Uncharacterized protein</fullName>
    </submittedName>
</protein>
<dbReference type="EMBL" id="CM056818">
    <property type="protein sequence ID" value="KAJ8622359.1"/>
    <property type="molecule type" value="Genomic_DNA"/>
</dbReference>